<evidence type="ECO:0000256" key="1">
    <source>
        <dbReference type="ARBA" id="ARBA00001971"/>
    </source>
</evidence>
<keyword evidence="7" id="KW-0256">Endoplasmic reticulum</keyword>
<evidence type="ECO:0000313" key="16">
    <source>
        <dbReference type="Proteomes" id="UP001461498"/>
    </source>
</evidence>
<keyword evidence="10 13" id="KW-0408">Iron</keyword>
<evidence type="ECO:0000256" key="2">
    <source>
        <dbReference type="ARBA" id="ARBA00004174"/>
    </source>
</evidence>
<dbReference type="PANTHER" id="PTHR24292:SF104">
    <property type="entry name" value="CYTOCHROME P450 308A1-RELATED"/>
    <property type="match status" value="1"/>
</dbReference>
<evidence type="ECO:0000256" key="12">
    <source>
        <dbReference type="ARBA" id="ARBA00023136"/>
    </source>
</evidence>
<evidence type="ECO:0000256" key="9">
    <source>
        <dbReference type="ARBA" id="ARBA00023002"/>
    </source>
</evidence>
<keyword evidence="6 13" id="KW-0479">Metal-binding</keyword>
<dbReference type="InterPro" id="IPR017972">
    <property type="entry name" value="Cyt_P450_CS"/>
</dbReference>
<comment type="similarity">
    <text evidence="4 14">Belongs to the cytochrome P450 family.</text>
</comment>
<evidence type="ECO:0000256" key="11">
    <source>
        <dbReference type="ARBA" id="ARBA00023033"/>
    </source>
</evidence>
<dbReference type="FunFam" id="1.10.630.10:FF:000182">
    <property type="entry name" value="Cytochrome P450 3A4"/>
    <property type="match status" value="1"/>
</dbReference>
<dbReference type="InterPro" id="IPR036396">
    <property type="entry name" value="Cyt_P450_sf"/>
</dbReference>
<protein>
    <recommendedName>
        <fullName evidence="17">Cytochrome P450</fullName>
    </recommendedName>
</protein>
<evidence type="ECO:0000256" key="13">
    <source>
        <dbReference type="PIRSR" id="PIRSR602401-1"/>
    </source>
</evidence>
<evidence type="ECO:0000313" key="15">
    <source>
        <dbReference type="EMBL" id="KAK9507337.1"/>
    </source>
</evidence>
<reference evidence="15 16" key="1">
    <citation type="submission" date="2022-12" db="EMBL/GenBank/DDBJ databases">
        <title>Chromosome-level genome assembly of true bugs.</title>
        <authorList>
            <person name="Ma L."/>
            <person name="Li H."/>
        </authorList>
    </citation>
    <scope>NUCLEOTIDE SEQUENCE [LARGE SCALE GENOMIC DNA]</scope>
    <source>
        <strain evidence="15">Lab_2022b</strain>
    </source>
</reference>
<dbReference type="InterPro" id="IPR002401">
    <property type="entry name" value="Cyt_P450_E_grp-I"/>
</dbReference>
<comment type="cofactor">
    <cofactor evidence="1 13">
        <name>heme</name>
        <dbReference type="ChEBI" id="CHEBI:30413"/>
    </cofactor>
</comment>
<keyword evidence="12" id="KW-0472">Membrane</keyword>
<dbReference type="InterPro" id="IPR001128">
    <property type="entry name" value="Cyt_P450"/>
</dbReference>
<dbReference type="PRINTS" id="PR00385">
    <property type="entry name" value="P450"/>
</dbReference>
<dbReference type="GO" id="GO:0020037">
    <property type="term" value="F:heme binding"/>
    <property type="evidence" value="ECO:0007669"/>
    <property type="project" value="InterPro"/>
</dbReference>
<evidence type="ECO:0000256" key="8">
    <source>
        <dbReference type="ARBA" id="ARBA00022848"/>
    </source>
</evidence>
<keyword evidence="11 14" id="KW-0503">Monooxygenase</keyword>
<comment type="subcellular location">
    <subcellularLocation>
        <location evidence="3">Endoplasmic reticulum membrane</location>
        <topology evidence="3">Peripheral membrane protein</topology>
    </subcellularLocation>
    <subcellularLocation>
        <location evidence="2">Microsome membrane</location>
        <topology evidence="2">Peripheral membrane protein</topology>
    </subcellularLocation>
</comment>
<dbReference type="GO" id="GO:0016705">
    <property type="term" value="F:oxidoreductase activity, acting on paired donors, with incorporation or reduction of molecular oxygen"/>
    <property type="evidence" value="ECO:0007669"/>
    <property type="project" value="InterPro"/>
</dbReference>
<dbReference type="GO" id="GO:0005506">
    <property type="term" value="F:iron ion binding"/>
    <property type="evidence" value="ECO:0007669"/>
    <property type="project" value="InterPro"/>
</dbReference>
<keyword evidence="9 14" id="KW-0560">Oxidoreductase</keyword>
<keyword evidence="8" id="KW-0492">Microsome</keyword>
<keyword evidence="5 13" id="KW-0349">Heme</keyword>
<accession>A0AAW1D9Y9</accession>
<evidence type="ECO:0000256" key="5">
    <source>
        <dbReference type="ARBA" id="ARBA00022617"/>
    </source>
</evidence>
<gene>
    <name evidence="15" type="ORF">O3M35_007216</name>
</gene>
<dbReference type="EMBL" id="JAPXFL010000004">
    <property type="protein sequence ID" value="KAK9507337.1"/>
    <property type="molecule type" value="Genomic_DNA"/>
</dbReference>
<dbReference type="PANTHER" id="PTHR24292">
    <property type="entry name" value="CYTOCHROME P450"/>
    <property type="match status" value="1"/>
</dbReference>
<dbReference type="CDD" id="cd11056">
    <property type="entry name" value="CYP6-like"/>
    <property type="match status" value="1"/>
</dbReference>
<name>A0AAW1D9Y9_9HEMI</name>
<evidence type="ECO:0000256" key="14">
    <source>
        <dbReference type="RuleBase" id="RU000461"/>
    </source>
</evidence>
<dbReference type="PROSITE" id="PS00086">
    <property type="entry name" value="CYTOCHROME_P450"/>
    <property type="match status" value="1"/>
</dbReference>
<feature type="binding site" description="axial binding residue" evidence="13">
    <location>
        <position position="442"/>
    </location>
    <ligand>
        <name>heme</name>
        <dbReference type="ChEBI" id="CHEBI:30413"/>
    </ligand>
    <ligandPart>
        <name>Fe</name>
        <dbReference type="ChEBI" id="CHEBI:18248"/>
    </ligandPart>
</feature>
<proteinExistence type="inferred from homology"/>
<dbReference type="Proteomes" id="UP001461498">
    <property type="component" value="Unassembled WGS sequence"/>
</dbReference>
<comment type="caution">
    <text evidence="15">The sequence shown here is derived from an EMBL/GenBank/DDBJ whole genome shotgun (WGS) entry which is preliminary data.</text>
</comment>
<evidence type="ECO:0000256" key="7">
    <source>
        <dbReference type="ARBA" id="ARBA00022824"/>
    </source>
</evidence>
<dbReference type="SUPFAM" id="SSF48264">
    <property type="entry name" value="Cytochrome P450"/>
    <property type="match status" value="1"/>
</dbReference>
<dbReference type="PRINTS" id="PR00463">
    <property type="entry name" value="EP450I"/>
</dbReference>
<dbReference type="Gene3D" id="1.10.630.10">
    <property type="entry name" value="Cytochrome P450"/>
    <property type="match status" value="1"/>
</dbReference>
<dbReference type="GO" id="GO:0005789">
    <property type="term" value="C:endoplasmic reticulum membrane"/>
    <property type="evidence" value="ECO:0007669"/>
    <property type="project" value="UniProtKB-SubCell"/>
</dbReference>
<evidence type="ECO:0000256" key="4">
    <source>
        <dbReference type="ARBA" id="ARBA00010617"/>
    </source>
</evidence>
<dbReference type="AlphaFoldDB" id="A0AAW1D9Y9"/>
<keyword evidence="16" id="KW-1185">Reference proteome</keyword>
<dbReference type="Pfam" id="PF00067">
    <property type="entry name" value="p450"/>
    <property type="match status" value="1"/>
</dbReference>
<evidence type="ECO:0000256" key="6">
    <source>
        <dbReference type="ARBA" id="ARBA00022723"/>
    </source>
</evidence>
<evidence type="ECO:0000256" key="3">
    <source>
        <dbReference type="ARBA" id="ARBA00004406"/>
    </source>
</evidence>
<dbReference type="GO" id="GO:0004497">
    <property type="term" value="F:monooxygenase activity"/>
    <property type="evidence" value="ECO:0007669"/>
    <property type="project" value="UniProtKB-KW"/>
</dbReference>
<dbReference type="InterPro" id="IPR050476">
    <property type="entry name" value="Insect_CytP450_Detox"/>
</dbReference>
<evidence type="ECO:0008006" key="17">
    <source>
        <dbReference type="Google" id="ProtNLM"/>
    </source>
</evidence>
<sequence length="498" mass="57680">MLLILLGILVTCIILLWIYSSPFHWKRKGVPHLFPLPIFGNNLPSFRMSLTDFYDYLYNQFPDEKYFGFHYFMKPTLFIKDPEIMKDIFIKDFEHFTRNGFYSNEDDPLGENLLFIYGQAWKEMHEKLSPLFTPAKLRCIYDYVENSMVKVHKCIKDKIAVNEPVKIERLTIGIATDVIVQAIFGIETDSFEENSRFLDIGNKMFSTSTNIKMILTMLSPELNDFLKLYIYENSVCQFLKHILEDVIKYRESNKINKQDFLNLMMTMIKEKKENNGKKYHPDNSKMLGYDFNTALAQALILYAGGAESAAMTMAFFLYEAALNQEIQDKCRDEIMAVVNETGTDIRPEDVNELSYLDMALKETMRKYPPFLVIARRCTKTYTFRDSDLTIEPGTLLMTSTKSTQWDPKNFPDPEAFIPERFADKSTVDSGAYIVWGIGPRTCIGKNFAKLEMVLAISRLLRNYKFTISSKMEVPVKQSPYTVVITPDPGIFLDVEPIN</sequence>
<organism evidence="15 16">
    <name type="scientific">Rhynocoris fuscipes</name>
    <dbReference type="NCBI Taxonomy" id="488301"/>
    <lineage>
        <taxon>Eukaryota</taxon>
        <taxon>Metazoa</taxon>
        <taxon>Ecdysozoa</taxon>
        <taxon>Arthropoda</taxon>
        <taxon>Hexapoda</taxon>
        <taxon>Insecta</taxon>
        <taxon>Pterygota</taxon>
        <taxon>Neoptera</taxon>
        <taxon>Paraneoptera</taxon>
        <taxon>Hemiptera</taxon>
        <taxon>Heteroptera</taxon>
        <taxon>Panheteroptera</taxon>
        <taxon>Cimicomorpha</taxon>
        <taxon>Reduviidae</taxon>
        <taxon>Harpactorinae</taxon>
        <taxon>Harpactorini</taxon>
        <taxon>Rhynocoris</taxon>
    </lineage>
</organism>
<evidence type="ECO:0000256" key="10">
    <source>
        <dbReference type="ARBA" id="ARBA00023004"/>
    </source>
</evidence>